<name>A0AAD5S4K4_9FUNG</name>
<accession>A0AAD5S4K4</accession>
<dbReference type="Pfam" id="PF07676">
    <property type="entry name" value="PD40"/>
    <property type="match status" value="3"/>
</dbReference>
<organism evidence="2 3">
    <name type="scientific">Rhizophlyctis rosea</name>
    <dbReference type="NCBI Taxonomy" id="64517"/>
    <lineage>
        <taxon>Eukaryota</taxon>
        <taxon>Fungi</taxon>
        <taxon>Fungi incertae sedis</taxon>
        <taxon>Chytridiomycota</taxon>
        <taxon>Chytridiomycota incertae sedis</taxon>
        <taxon>Chytridiomycetes</taxon>
        <taxon>Rhizophlyctidales</taxon>
        <taxon>Rhizophlyctidaceae</taxon>
        <taxon>Rhizophlyctis</taxon>
    </lineage>
</organism>
<dbReference type="InterPro" id="IPR011659">
    <property type="entry name" value="WD40"/>
</dbReference>
<evidence type="ECO:0000313" key="2">
    <source>
        <dbReference type="EMBL" id="KAJ3041678.1"/>
    </source>
</evidence>
<protein>
    <recommendedName>
        <fullName evidence="4">Biopolymer transporter TolR</fullName>
    </recommendedName>
</protein>
<evidence type="ECO:0008006" key="4">
    <source>
        <dbReference type="Google" id="ProtNLM"/>
    </source>
</evidence>
<sequence length="488" mass="54462">MTNWHPFEAHADVGNPAKQGSVSYDFKKEEFTLNGVGEDMWAGEDSFSYLYRRIKGDFIATARARWVGGNAADMYRKFGWIARETLDGDSPHANASVHGDGHICLHWRRTPGGTTEEINFDYNGPDVVQLERRGNTFIMSTAKFGEAFVVDQVTDLILPEELHLGLYVCAHSADLTETVVFDNVRITVPAPANFVPYKDYIGSRLEVLDVTTGHRTTLLTTPTNIEAPNWHPTSNYLIYNTSGVLNKFDLSTRKSTQIDTSFAVKNNNDHLISPDGTQLGISHHCAEEDGKSIIYTLPIEGGTPTRITPIGPSYLHGWSPDGAHLIYTAERDGNFDIYRTRVTPTYSPTTFSEDRFTSTAPESLEDGSEYSPCGSYIYFNSSRTGLMQIFQISAKDGSEPVQLTNDEYNNWFPHPSPDGERIVFLSYGQDVKARDHPYYRHVQLRIMNKDGSGVRTLAYLYGGQGTINVPSWSPDGKRVAFVSHSALL</sequence>
<dbReference type="Proteomes" id="UP001212841">
    <property type="component" value="Unassembled WGS sequence"/>
</dbReference>
<evidence type="ECO:0000313" key="3">
    <source>
        <dbReference type="Proteomes" id="UP001212841"/>
    </source>
</evidence>
<dbReference type="InterPro" id="IPR011042">
    <property type="entry name" value="6-blade_b-propeller_TolB-like"/>
</dbReference>
<comment type="similarity">
    <text evidence="1">Belongs to the TolB family.</text>
</comment>
<dbReference type="PANTHER" id="PTHR36842:SF1">
    <property type="entry name" value="PROTEIN TOLB"/>
    <property type="match status" value="1"/>
</dbReference>
<dbReference type="AlphaFoldDB" id="A0AAD5S4K4"/>
<keyword evidence="3" id="KW-1185">Reference proteome</keyword>
<dbReference type="PANTHER" id="PTHR36842">
    <property type="entry name" value="PROTEIN TOLB HOMOLOG"/>
    <property type="match status" value="1"/>
</dbReference>
<reference evidence="2" key="1">
    <citation type="submission" date="2020-05" db="EMBL/GenBank/DDBJ databases">
        <title>Phylogenomic resolution of chytrid fungi.</title>
        <authorList>
            <person name="Stajich J.E."/>
            <person name="Amses K."/>
            <person name="Simmons R."/>
            <person name="Seto K."/>
            <person name="Myers J."/>
            <person name="Bonds A."/>
            <person name="Quandt C.A."/>
            <person name="Barry K."/>
            <person name="Liu P."/>
            <person name="Grigoriev I."/>
            <person name="Longcore J.E."/>
            <person name="James T.Y."/>
        </authorList>
    </citation>
    <scope>NUCLEOTIDE SEQUENCE</scope>
    <source>
        <strain evidence="2">JEL0318</strain>
    </source>
</reference>
<evidence type="ECO:0000256" key="1">
    <source>
        <dbReference type="ARBA" id="ARBA00009820"/>
    </source>
</evidence>
<gene>
    <name evidence="2" type="ORF">HK097_002204</name>
</gene>
<dbReference type="Gene3D" id="2.120.10.30">
    <property type="entry name" value="TolB, C-terminal domain"/>
    <property type="match status" value="1"/>
</dbReference>
<proteinExistence type="inferred from homology"/>
<dbReference type="SUPFAM" id="SSF82171">
    <property type="entry name" value="DPP6 N-terminal domain-like"/>
    <property type="match status" value="1"/>
</dbReference>
<comment type="caution">
    <text evidence="2">The sequence shown here is derived from an EMBL/GenBank/DDBJ whole genome shotgun (WGS) entry which is preliminary data.</text>
</comment>
<dbReference type="EMBL" id="JADGJD010001469">
    <property type="protein sequence ID" value="KAJ3041678.1"/>
    <property type="molecule type" value="Genomic_DNA"/>
</dbReference>